<dbReference type="PANTHER" id="PTHR30629">
    <property type="entry name" value="PROPHAGE INTEGRASE"/>
    <property type="match status" value="1"/>
</dbReference>
<dbReference type="SUPFAM" id="SSF56349">
    <property type="entry name" value="DNA breaking-rejoining enzymes"/>
    <property type="match status" value="1"/>
</dbReference>
<evidence type="ECO:0000256" key="5">
    <source>
        <dbReference type="PROSITE-ProRule" id="PRU01248"/>
    </source>
</evidence>
<dbReference type="Gene3D" id="1.10.443.10">
    <property type="entry name" value="Intergrase catalytic core"/>
    <property type="match status" value="1"/>
</dbReference>
<dbReference type="AlphaFoldDB" id="A0A1X9M9F2"/>
<dbReference type="GO" id="GO:0003677">
    <property type="term" value="F:DNA binding"/>
    <property type="evidence" value="ECO:0007669"/>
    <property type="project" value="UniProtKB-UniRule"/>
</dbReference>
<dbReference type="KEGG" id="bkw:BkAM31D_09610"/>
<keyword evidence="9" id="KW-1185">Reference proteome</keyword>
<dbReference type="CDD" id="cd01189">
    <property type="entry name" value="INT_ICEBs1_C_like"/>
    <property type="match status" value="1"/>
</dbReference>
<dbReference type="InterPro" id="IPR002104">
    <property type="entry name" value="Integrase_catalytic"/>
</dbReference>
<comment type="similarity">
    <text evidence="1">Belongs to the 'phage' integrase family.</text>
</comment>
<evidence type="ECO:0000313" key="8">
    <source>
        <dbReference type="EMBL" id="ARK30089.1"/>
    </source>
</evidence>
<dbReference type="Pfam" id="PF00589">
    <property type="entry name" value="Phage_integrase"/>
    <property type="match status" value="1"/>
</dbReference>
<dbReference type="InterPro" id="IPR044068">
    <property type="entry name" value="CB"/>
</dbReference>
<feature type="domain" description="Tyr recombinase" evidence="6">
    <location>
        <begin position="163"/>
        <end position="362"/>
    </location>
</feature>
<dbReference type="RefSeq" id="WP_066159932.1">
    <property type="nucleotide sequence ID" value="NZ_CP020814.1"/>
</dbReference>
<keyword evidence="2" id="KW-0229">DNA integration</keyword>
<evidence type="ECO:0000256" key="3">
    <source>
        <dbReference type="ARBA" id="ARBA00023125"/>
    </source>
</evidence>
<dbReference type="Proteomes" id="UP000193006">
    <property type="component" value="Chromosome"/>
</dbReference>
<dbReference type="EMBL" id="CP020814">
    <property type="protein sequence ID" value="ARK30089.1"/>
    <property type="molecule type" value="Genomic_DNA"/>
</dbReference>
<reference evidence="8 9" key="1">
    <citation type="submission" date="2017-04" db="EMBL/GenBank/DDBJ databases">
        <title>Bacillus krulwichiae AM31D Genome sequencing and assembly.</title>
        <authorList>
            <person name="Krulwich T.A."/>
            <person name="Anastor L."/>
            <person name="Ehrlich R."/>
            <person name="Ehrlich G.D."/>
            <person name="Janto B."/>
        </authorList>
    </citation>
    <scope>NUCLEOTIDE SEQUENCE [LARGE SCALE GENOMIC DNA]</scope>
    <source>
        <strain evidence="8 9">AM31D</strain>
    </source>
</reference>
<evidence type="ECO:0000256" key="1">
    <source>
        <dbReference type="ARBA" id="ARBA00008857"/>
    </source>
</evidence>
<sequence length="367" mass="42540">MASIQKRGKTYQYTVSHVVNGVSKPIRKGGFKTKKEAQVAAAEIETQLSKGILPHLKPAPIDEYFENWVKLYKRNLSTTTLLHYDYTLKAIREHFGSKPLQEIRRHDYQLFLNEFGANKSRETVEKVNTHIRSMVQDALEEGIIHLDFTRKAVLTWTVPAKKPEDKHLNYVETKHLKNAVYKLLDQGLGYYLILLALTSGVRFGELVGLTRKDFDFINNTILIEKTWGYMKRSPEGFGPPKNNASHRIIKIDEKTINAFRRLFETSPPNMYQLVFYSPQSMYKVISNTNANKLLLKTLTELGINPITMHGLRHTHASVLLYKKISINYVSERLGHKDIDTTYKYYSHVLKELREEDEKKTVDTFEDM</sequence>
<dbReference type="GO" id="GO:0015074">
    <property type="term" value="P:DNA integration"/>
    <property type="evidence" value="ECO:0007669"/>
    <property type="project" value="UniProtKB-KW"/>
</dbReference>
<accession>A0A1X9M9F2</accession>
<organism evidence="8 9">
    <name type="scientific">Halalkalibacter krulwichiae</name>
    <dbReference type="NCBI Taxonomy" id="199441"/>
    <lineage>
        <taxon>Bacteria</taxon>
        <taxon>Bacillati</taxon>
        <taxon>Bacillota</taxon>
        <taxon>Bacilli</taxon>
        <taxon>Bacillales</taxon>
        <taxon>Bacillaceae</taxon>
        <taxon>Halalkalibacter</taxon>
    </lineage>
</organism>
<evidence type="ECO:0000259" key="6">
    <source>
        <dbReference type="PROSITE" id="PS51898"/>
    </source>
</evidence>
<dbReference type="Pfam" id="PF14659">
    <property type="entry name" value="Phage_int_SAM_3"/>
    <property type="match status" value="1"/>
</dbReference>
<dbReference type="InterPro" id="IPR010998">
    <property type="entry name" value="Integrase_recombinase_N"/>
</dbReference>
<dbReference type="GO" id="GO:0006310">
    <property type="term" value="P:DNA recombination"/>
    <property type="evidence" value="ECO:0007669"/>
    <property type="project" value="UniProtKB-KW"/>
</dbReference>
<dbReference type="Gene3D" id="1.10.150.130">
    <property type="match status" value="1"/>
</dbReference>
<evidence type="ECO:0000313" key="9">
    <source>
        <dbReference type="Proteomes" id="UP000193006"/>
    </source>
</evidence>
<evidence type="ECO:0000259" key="7">
    <source>
        <dbReference type="PROSITE" id="PS51900"/>
    </source>
</evidence>
<evidence type="ECO:0000256" key="4">
    <source>
        <dbReference type="ARBA" id="ARBA00023172"/>
    </source>
</evidence>
<dbReference type="PANTHER" id="PTHR30629:SF2">
    <property type="entry name" value="PROPHAGE INTEGRASE INTS-RELATED"/>
    <property type="match status" value="1"/>
</dbReference>
<dbReference type="InterPro" id="IPR050808">
    <property type="entry name" value="Phage_Integrase"/>
</dbReference>
<evidence type="ECO:0000256" key="2">
    <source>
        <dbReference type="ARBA" id="ARBA00022908"/>
    </source>
</evidence>
<feature type="domain" description="Core-binding (CB)" evidence="7">
    <location>
        <begin position="56"/>
        <end position="139"/>
    </location>
</feature>
<gene>
    <name evidence="8" type="ORF">BkAM31D_09610</name>
</gene>
<dbReference type="PROSITE" id="PS51898">
    <property type="entry name" value="TYR_RECOMBINASE"/>
    <property type="match status" value="1"/>
</dbReference>
<dbReference type="STRING" id="199441.BkAM31D_09610"/>
<name>A0A1X9M9F2_9BACI</name>
<dbReference type="Pfam" id="PF14657">
    <property type="entry name" value="Arm-DNA-bind_4"/>
    <property type="match status" value="1"/>
</dbReference>
<proteinExistence type="inferred from homology"/>
<protein>
    <submittedName>
        <fullName evidence="8">Putative prophage phiRv2 integrase</fullName>
    </submittedName>
</protein>
<keyword evidence="4" id="KW-0233">DNA recombination</keyword>
<dbReference type="InterPro" id="IPR004107">
    <property type="entry name" value="Integrase_SAM-like_N"/>
</dbReference>
<keyword evidence="3 5" id="KW-0238">DNA-binding</keyword>
<dbReference type="InterPro" id="IPR028259">
    <property type="entry name" value="AP2-like_int_N"/>
</dbReference>
<dbReference type="PROSITE" id="PS51900">
    <property type="entry name" value="CB"/>
    <property type="match status" value="1"/>
</dbReference>
<dbReference type="InterPro" id="IPR013762">
    <property type="entry name" value="Integrase-like_cat_sf"/>
</dbReference>
<dbReference type="InterPro" id="IPR011010">
    <property type="entry name" value="DNA_brk_join_enz"/>
</dbReference>